<dbReference type="KEGG" id="shun:DWB77_02909"/>
<feature type="region of interest" description="Disordered" evidence="1">
    <location>
        <begin position="36"/>
        <end position="55"/>
    </location>
</feature>
<evidence type="ECO:0000313" key="2">
    <source>
        <dbReference type="EMBL" id="AYG80771.1"/>
    </source>
</evidence>
<proteinExistence type="predicted"/>
<feature type="region of interest" description="Disordered" evidence="1">
    <location>
        <begin position="1"/>
        <end position="27"/>
    </location>
</feature>
<keyword evidence="3" id="KW-1185">Reference proteome</keyword>
<dbReference type="EMBL" id="CP032698">
    <property type="protein sequence ID" value="AYG80771.1"/>
    <property type="molecule type" value="Genomic_DNA"/>
</dbReference>
<dbReference type="Proteomes" id="UP000271554">
    <property type="component" value="Chromosome"/>
</dbReference>
<gene>
    <name evidence="2" type="ORF">DWB77_02909</name>
</gene>
<protein>
    <submittedName>
        <fullName evidence="2">Uncharacterized protein</fullName>
    </submittedName>
</protein>
<evidence type="ECO:0000256" key="1">
    <source>
        <dbReference type="SAM" id="MobiDB-lite"/>
    </source>
</evidence>
<sequence length="55" mass="5688">MPGVAARTVPPPRPENVGEGVPRDAPASRILTLSLSLPPHAAGRMSHPGRTEPDA</sequence>
<dbReference type="AlphaFoldDB" id="A0A387HDP6"/>
<evidence type="ECO:0000313" key="3">
    <source>
        <dbReference type="Proteomes" id="UP000271554"/>
    </source>
</evidence>
<organism evidence="2 3">
    <name type="scientific">Streptomyces hundungensis</name>
    <dbReference type="NCBI Taxonomy" id="1077946"/>
    <lineage>
        <taxon>Bacteria</taxon>
        <taxon>Bacillati</taxon>
        <taxon>Actinomycetota</taxon>
        <taxon>Actinomycetes</taxon>
        <taxon>Kitasatosporales</taxon>
        <taxon>Streptomycetaceae</taxon>
        <taxon>Streptomyces</taxon>
    </lineage>
</organism>
<accession>A0A387HDP6</accession>
<reference evidence="2 3" key="1">
    <citation type="submission" date="2018-10" db="EMBL/GenBank/DDBJ databases">
        <title>Relationship between Morphology and Antimicrobial Activity in Streptomyces.</title>
        <authorList>
            <person name="Kang H.J."/>
            <person name="Kim S.B."/>
        </authorList>
    </citation>
    <scope>NUCLEOTIDE SEQUENCE [LARGE SCALE GENOMIC DNA]</scope>
    <source>
        <strain evidence="2 3">BH38</strain>
    </source>
</reference>
<name>A0A387HDP6_9ACTN</name>